<dbReference type="GO" id="GO:0071949">
    <property type="term" value="F:FAD binding"/>
    <property type="evidence" value="ECO:0007669"/>
    <property type="project" value="InterPro"/>
</dbReference>
<dbReference type="PROSITE" id="PS51318">
    <property type="entry name" value="TAT"/>
    <property type="match status" value="1"/>
</dbReference>
<dbReference type="Gene3D" id="3.30.465.10">
    <property type="match status" value="2"/>
</dbReference>
<dbReference type="InterPro" id="IPR012951">
    <property type="entry name" value="BBE"/>
</dbReference>
<evidence type="ECO:0000259" key="7">
    <source>
        <dbReference type="PROSITE" id="PS51387"/>
    </source>
</evidence>
<dbReference type="RefSeq" id="WP_074265231.1">
    <property type="nucleotide sequence ID" value="NZ_FSRM01000001.1"/>
</dbReference>
<dbReference type="PANTHER" id="PTHR42973">
    <property type="entry name" value="BINDING OXIDOREDUCTASE, PUTATIVE (AFU_ORTHOLOGUE AFUA_1G17690)-RELATED"/>
    <property type="match status" value="1"/>
</dbReference>
<feature type="domain" description="FAD-binding PCMH-type" evidence="7">
    <location>
        <begin position="116"/>
        <end position="300"/>
    </location>
</feature>
<gene>
    <name evidence="8" type="ORF">SAMN05444168_3323</name>
</gene>
<accession>A0A1N6HIU5</accession>
<dbReference type="InterPro" id="IPR006094">
    <property type="entry name" value="Oxid_FAD_bind_N"/>
</dbReference>
<comment type="similarity">
    <text evidence="2">Belongs to the oxygen-dependent FAD-linked oxidoreductase family.</text>
</comment>
<dbReference type="GO" id="GO:0016491">
    <property type="term" value="F:oxidoreductase activity"/>
    <property type="evidence" value="ECO:0007669"/>
    <property type="project" value="UniProtKB-KW"/>
</dbReference>
<evidence type="ECO:0000256" key="3">
    <source>
        <dbReference type="ARBA" id="ARBA00022630"/>
    </source>
</evidence>
<dbReference type="Pfam" id="PF08031">
    <property type="entry name" value="BBE"/>
    <property type="match status" value="1"/>
</dbReference>
<name>A0A1N6HIU5_9BURK</name>
<keyword evidence="3" id="KW-0285">Flavoprotein</keyword>
<dbReference type="Gene3D" id="3.40.462.20">
    <property type="match status" value="1"/>
</dbReference>
<evidence type="ECO:0000256" key="4">
    <source>
        <dbReference type="ARBA" id="ARBA00022827"/>
    </source>
</evidence>
<keyword evidence="5" id="KW-0560">Oxidoreductase</keyword>
<dbReference type="EMBL" id="FSRM01000001">
    <property type="protein sequence ID" value="SIO19609.1"/>
    <property type="molecule type" value="Genomic_DNA"/>
</dbReference>
<dbReference type="PANTHER" id="PTHR42973:SF39">
    <property type="entry name" value="FAD-BINDING PCMH-TYPE DOMAIN-CONTAINING PROTEIN"/>
    <property type="match status" value="1"/>
</dbReference>
<evidence type="ECO:0000256" key="5">
    <source>
        <dbReference type="ARBA" id="ARBA00023002"/>
    </source>
</evidence>
<reference evidence="8 9" key="1">
    <citation type="submission" date="2016-11" db="EMBL/GenBank/DDBJ databases">
        <authorList>
            <person name="Jaros S."/>
            <person name="Januszkiewicz K."/>
            <person name="Wedrychowicz H."/>
        </authorList>
    </citation>
    <scope>NUCLEOTIDE SEQUENCE [LARGE SCALE GENOMIC DNA]</scope>
    <source>
        <strain evidence="8 9">GAS86</strain>
    </source>
</reference>
<protein>
    <submittedName>
        <fullName evidence="8">FAD/FMN-containing dehydrogenase</fullName>
    </submittedName>
</protein>
<dbReference type="InterPro" id="IPR050416">
    <property type="entry name" value="FAD-linked_Oxidoreductase"/>
</dbReference>
<evidence type="ECO:0000256" key="2">
    <source>
        <dbReference type="ARBA" id="ARBA00005466"/>
    </source>
</evidence>
<dbReference type="InterPro" id="IPR036318">
    <property type="entry name" value="FAD-bd_PCMH-like_sf"/>
</dbReference>
<organism evidence="8 9">
    <name type="scientific">Paraburkholderia phenazinium</name>
    <dbReference type="NCBI Taxonomy" id="60549"/>
    <lineage>
        <taxon>Bacteria</taxon>
        <taxon>Pseudomonadati</taxon>
        <taxon>Pseudomonadota</taxon>
        <taxon>Betaproteobacteria</taxon>
        <taxon>Burkholderiales</taxon>
        <taxon>Burkholderiaceae</taxon>
        <taxon>Paraburkholderia</taxon>
    </lineage>
</organism>
<dbReference type="PROSITE" id="PS51387">
    <property type="entry name" value="FAD_PCMH"/>
    <property type="match status" value="1"/>
</dbReference>
<dbReference type="InterPro" id="IPR016166">
    <property type="entry name" value="FAD-bd_PCMH"/>
</dbReference>
<dbReference type="OrthoDB" id="9775082at2"/>
<evidence type="ECO:0000313" key="9">
    <source>
        <dbReference type="Proteomes" id="UP000184693"/>
    </source>
</evidence>
<keyword evidence="4" id="KW-0274">FAD</keyword>
<dbReference type="PROSITE" id="PS51257">
    <property type="entry name" value="PROKAR_LIPOPROTEIN"/>
    <property type="match status" value="1"/>
</dbReference>
<evidence type="ECO:0000313" key="8">
    <source>
        <dbReference type="EMBL" id="SIO19609.1"/>
    </source>
</evidence>
<dbReference type="InterPro" id="IPR016169">
    <property type="entry name" value="FAD-bd_PCMH_sub2"/>
</dbReference>
<dbReference type="AlphaFoldDB" id="A0A1N6HIU5"/>
<sequence length="612" mass="65739">MRGFSRRDLLKIAASAAATAAVPALTACATNAGAAGDRAMRRRRPSDADWPTESDWAALNDRVGGRLSRLSAPLSVCQQAPDGTTCQGLLHELKNPYYLGDEPALTQTSGWVDAWMSTPSAYAVAASDSRDISEAISFARERNLRLVIKGGGHSYQGTSNSPDSLLIWTRHMRAIEVHDGFTPQGGEGRQAARPAVTVGAGAIWMHVYDAVTTRGGRYVQGGGCATVGVAGLVLGGGFGSFSKRYGNAAGSLLQAEVVTADGAVRVVNAYREPDLFWALKGGGGGSFAAVASVTLETHPLPEYFGVIFANINTHSPEAFRQLIARFVAFYAENLLNEHWGETVSLRADGTLRISMMFQGLSRDQAAAMWQPFFDWVSSAASGCSLASPPQILAAPAQRLWDPAYIMQHVPGAMMTDDRPGATAGDVFWSANQGEAGQFIYGYESAWLPVSLLTQSAQAQLVDMLFEITRHWSIGLHFNKGLGGGSPEARQRTSETAMNPAVLDAFALAIIAGEAAPAFRGMPGDGPDLARARQASVRIREAADVLRRAVPNAGAYISESSFFQSDWQHAYWGTHYDRLREVKHRYDPDGLFFIHQGVNSDAWSADGFTRLAT</sequence>
<proteinExistence type="inferred from homology"/>
<feature type="chain" id="PRO_5012681190" evidence="6">
    <location>
        <begin position="30"/>
        <end position="612"/>
    </location>
</feature>
<evidence type="ECO:0000256" key="6">
    <source>
        <dbReference type="SAM" id="SignalP"/>
    </source>
</evidence>
<dbReference type="Pfam" id="PF01565">
    <property type="entry name" value="FAD_binding_4"/>
    <property type="match status" value="1"/>
</dbReference>
<dbReference type="Proteomes" id="UP000184693">
    <property type="component" value="Unassembled WGS sequence"/>
</dbReference>
<comment type="cofactor">
    <cofactor evidence="1">
        <name>FAD</name>
        <dbReference type="ChEBI" id="CHEBI:57692"/>
    </cofactor>
</comment>
<evidence type="ECO:0000256" key="1">
    <source>
        <dbReference type="ARBA" id="ARBA00001974"/>
    </source>
</evidence>
<keyword evidence="6" id="KW-0732">Signal</keyword>
<dbReference type="SUPFAM" id="SSF56176">
    <property type="entry name" value="FAD-binding/transporter-associated domain-like"/>
    <property type="match status" value="1"/>
</dbReference>
<feature type="signal peptide" evidence="6">
    <location>
        <begin position="1"/>
        <end position="29"/>
    </location>
</feature>
<dbReference type="InterPro" id="IPR006311">
    <property type="entry name" value="TAT_signal"/>
</dbReference>